<accession>A0A9Q1FTX6</accession>
<feature type="compositionally biased region" description="Polar residues" evidence="1">
    <location>
        <begin position="69"/>
        <end position="79"/>
    </location>
</feature>
<dbReference type="Proteomes" id="UP001152622">
    <property type="component" value="Chromosome 4"/>
</dbReference>
<evidence type="ECO:0000256" key="1">
    <source>
        <dbReference type="SAM" id="MobiDB-lite"/>
    </source>
</evidence>
<dbReference type="AlphaFoldDB" id="A0A9Q1FTX6"/>
<dbReference type="EMBL" id="JAINUF010000004">
    <property type="protein sequence ID" value="KAJ8366013.1"/>
    <property type="molecule type" value="Genomic_DNA"/>
</dbReference>
<protein>
    <submittedName>
        <fullName evidence="2">Uncharacterized protein</fullName>
    </submittedName>
</protein>
<feature type="region of interest" description="Disordered" evidence="1">
    <location>
        <begin position="1"/>
        <end position="95"/>
    </location>
</feature>
<keyword evidence="3" id="KW-1185">Reference proteome</keyword>
<feature type="compositionally biased region" description="Gly residues" evidence="1">
    <location>
        <begin position="20"/>
        <end position="35"/>
    </location>
</feature>
<feature type="compositionally biased region" description="Basic residues" evidence="1">
    <location>
        <begin position="83"/>
        <end position="95"/>
    </location>
</feature>
<proteinExistence type="predicted"/>
<sequence>MRLSSTETRRELDGVAADGAEGGVGTTYAEGGGGAAYKERDGRPPPLRRRATHRPFPRPVAPASWRSPRATTARTSAKPLTNAKRRLLVAPPLKR</sequence>
<evidence type="ECO:0000313" key="2">
    <source>
        <dbReference type="EMBL" id="KAJ8366013.1"/>
    </source>
</evidence>
<feature type="compositionally biased region" description="Basic residues" evidence="1">
    <location>
        <begin position="46"/>
        <end position="56"/>
    </location>
</feature>
<gene>
    <name evidence="2" type="ORF">SKAU_G00148440</name>
</gene>
<organism evidence="2 3">
    <name type="scientific">Synaphobranchus kaupii</name>
    <name type="common">Kaup's arrowtooth eel</name>
    <dbReference type="NCBI Taxonomy" id="118154"/>
    <lineage>
        <taxon>Eukaryota</taxon>
        <taxon>Metazoa</taxon>
        <taxon>Chordata</taxon>
        <taxon>Craniata</taxon>
        <taxon>Vertebrata</taxon>
        <taxon>Euteleostomi</taxon>
        <taxon>Actinopterygii</taxon>
        <taxon>Neopterygii</taxon>
        <taxon>Teleostei</taxon>
        <taxon>Anguilliformes</taxon>
        <taxon>Synaphobranchidae</taxon>
        <taxon>Synaphobranchus</taxon>
    </lineage>
</organism>
<evidence type="ECO:0000313" key="3">
    <source>
        <dbReference type="Proteomes" id="UP001152622"/>
    </source>
</evidence>
<comment type="caution">
    <text evidence="2">The sequence shown here is derived from an EMBL/GenBank/DDBJ whole genome shotgun (WGS) entry which is preliminary data.</text>
</comment>
<name>A0A9Q1FTX6_SYNKA</name>
<reference evidence="2" key="1">
    <citation type="journal article" date="2023" name="Science">
        <title>Genome structures resolve the early diversification of teleost fishes.</title>
        <authorList>
            <person name="Parey E."/>
            <person name="Louis A."/>
            <person name="Montfort J."/>
            <person name="Bouchez O."/>
            <person name="Roques C."/>
            <person name="Iampietro C."/>
            <person name="Lluch J."/>
            <person name="Castinel A."/>
            <person name="Donnadieu C."/>
            <person name="Desvignes T."/>
            <person name="Floi Bucao C."/>
            <person name="Jouanno E."/>
            <person name="Wen M."/>
            <person name="Mejri S."/>
            <person name="Dirks R."/>
            <person name="Jansen H."/>
            <person name="Henkel C."/>
            <person name="Chen W.J."/>
            <person name="Zahm M."/>
            <person name="Cabau C."/>
            <person name="Klopp C."/>
            <person name="Thompson A.W."/>
            <person name="Robinson-Rechavi M."/>
            <person name="Braasch I."/>
            <person name="Lecointre G."/>
            <person name="Bobe J."/>
            <person name="Postlethwait J.H."/>
            <person name="Berthelot C."/>
            <person name="Roest Crollius H."/>
            <person name="Guiguen Y."/>
        </authorList>
    </citation>
    <scope>NUCLEOTIDE SEQUENCE</scope>
    <source>
        <strain evidence="2">WJC10195</strain>
    </source>
</reference>